<dbReference type="Proteomes" id="UP001266995">
    <property type="component" value="Unassembled WGS sequence"/>
</dbReference>
<protein>
    <submittedName>
        <fullName evidence="1">DUF4221 domain-containing protein</fullName>
    </submittedName>
    <submittedName>
        <fullName evidence="2">DUF4221 family protein</fullName>
    </submittedName>
</protein>
<evidence type="ECO:0000313" key="1">
    <source>
        <dbReference type="EMBL" id="KAA5411363.1"/>
    </source>
</evidence>
<dbReference type="EMBL" id="VVYW01000001">
    <property type="protein sequence ID" value="KAA5411363.1"/>
    <property type="molecule type" value="Genomic_DNA"/>
</dbReference>
<dbReference type="InterPro" id="IPR025316">
    <property type="entry name" value="DUF4221"/>
</dbReference>
<dbReference type="AlphaFoldDB" id="A0A412RWI4"/>
<dbReference type="Pfam" id="PF13970">
    <property type="entry name" value="DUF4221"/>
    <property type="match status" value="1"/>
</dbReference>
<proteinExistence type="predicted"/>
<evidence type="ECO:0000313" key="3">
    <source>
        <dbReference type="Proteomes" id="UP000325055"/>
    </source>
</evidence>
<evidence type="ECO:0000313" key="2">
    <source>
        <dbReference type="EMBL" id="MDT4513439.1"/>
    </source>
</evidence>
<sequence length="385" mass="44837">MKNMILLFIIGIILLLHSCATESSIKDTFLLQPTDTYLNFPIDEDTRLPKYCLWTFEDAGKEYLAFPNGGKEILFYDIESESLLKKSEYMFEGVDGVGYIHSFAITDFDHIYIPSMNEPIIYETDTTSRIRTKIRYGKTDKGLHLLPTEFCINSPMIILGDHFYISQYRNRGLGEKCLTESPRGVMIDRITEKGIITPLKYIIPVENMQDAHLLTSGDGGSVCFDGENLVYSYELIDTVYTLSTDFSVIKKYPAKSKFIEETKFEVVRNATLEQKLKRICELPIYGNIIYDKYRDVYYRFTFPEVEMDKEKSYLDIFHSGRKQFSIIILDKNMNIVGETLFPEYTYNPNLVFIRKDGLYLSISHVKRLDFDENTLRFQKIELVEM</sequence>
<name>A0A412RWI4_9BACE</name>
<gene>
    <name evidence="1" type="ORF">F2Y86_01185</name>
    <name evidence="2" type="ORF">RO785_20930</name>
</gene>
<dbReference type="EMBL" id="JAVSNH010000001">
    <property type="protein sequence ID" value="MDT4513439.1"/>
    <property type="molecule type" value="Genomic_DNA"/>
</dbReference>
<dbReference type="Proteomes" id="UP000325055">
    <property type="component" value="Unassembled WGS sequence"/>
</dbReference>
<dbReference type="RefSeq" id="WP_118435196.1">
    <property type="nucleotide sequence ID" value="NZ_CAXUGF010000005.1"/>
</dbReference>
<organism evidence="1 3">
    <name type="scientific">Bacteroides cellulosilyticus</name>
    <dbReference type="NCBI Taxonomy" id="246787"/>
    <lineage>
        <taxon>Bacteria</taxon>
        <taxon>Pseudomonadati</taxon>
        <taxon>Bacteroidota</taxon>
        <taxon>Bacteroidia</taxon>
        <taxon>Bacteroidales</taxon>
        <taxon>Bacteroidaceae</taxon>
        <taxon>Bacteroides</taxon>
    </lineage>
</organism>
<comment type="caution">
    <text evidence="1">The sequence shown here is derived from an EMBL/GenBank/DDBJ whole genome shotgun (WGS) entry which is preliminary data.</text>
</comment>
<accession>A0A412RWI4</accession>
<reference evidence="1 3" key="1">
    <citation type="journal article" date="2019" name="Nat. Med.">
        <title>A library of human gut bacterial isolates paired with longitudinal multiomics data enables mechanistic microbiome research.</title>
        <authorList>
            <person name="Poyet M."/>
            <person name="Groussin M."/>
            <person name="Gibbons S.M."/>
            <person name="Avila-Pacheco J."/>
            <person name="Jiang X."/>
            <person name="Kearney S.M."/>
            <person name="Perrotta A.R."/>
            <person name="Berdy B."/>
            <person name="Zhao S."/>
            <person name="Lieberman T.D."/>
            <person name="Swanson P.K."/>
            <person name="Smith M."/>
            <person name="Roesemann S."/>
            <person name="Alexander J.E."/>
            <person name="Rich S.A."/>
            <person name="Livny J."/>
            <person name="Vlamakis H."/>
            <person name="Clish C."/>
            <person name="Bullock K."/>
            <person name="Deik A."/>
            <person name="Scott J."/>
            <person name="Pierce K.A."/>
            <person name="Xavier R.J."/>
            <person name="Alm E.J."/>
        </authorList>
    </citation>
    <scope>NUCLEOTIDE SEQUENCE [LARGE SCALE GENOMIC DNA]</scope>
    <source>
        <strain evidence="1 3">BIOML-A7</strain>
    </source>
</reference>
<reference evidence="2" key="2">
    <citation type="submission" date="2023-08" db="EMBL/GenBank/DDBJ databases">
        <title>Reintroducing virulent viruses to syntetic microbiomes.</title>
        <authorList>
            <person name="Wilde J."/>
            <person name="Boyes R."/>
            <person name="Robinson A.V."/>
            <person name="Daisley B.A."/>
            <person name="Allen-Vercoe E."/>
        </authorList>
    </citation>
    <scope>NUCLEOTIDE SEQUENCE</scope>
    <source>
        <strain evidence="2">225I_12FAA</strain>
    </source>
</reference>